<dbReference type="PANTHER" id="PTHR11786:SF0">
    <property type="entry name" value="ARYLAMINE N-ACETYLTRANSFERASE 4-RELATED"/>
    <property type="match status" value="1"/>
</dbReference>
<dbReference type="Proteomes" id="UP000233375">
    <property type="component" value="Unassembled WGS sequence"/>
</dbReference>
<dbReference type="SUPFAM" id="SSF54001">
    <property type="entry name" value="Cysteine proteinases"/>
    <property type="match status" value="1"/>
</dbReference>
<reference evidence="3 4" key="1">
    <citation type="journal article" date="2003" name="Int. J. Syst. Evol. Microbiol.">
        <title>Bacillus nealsonii sp. nov., isolated from a spacecraft-assembly facility, whose spores are gamma-radiation resistant.</title>
        <authorList>
            <person name="Venkateswaran K."/>
            <person name="Kempf M."/>
            <person name="Chen F."/>
            <person name="Satomi M."/>
            <person name="Nicholson W."/>
            <person name="Kern R."/>
        </authorList>
    </citation>
    <scope>NUCLEOTIDE SEQUENCE [LARGE SCALE GENOMIC DNA]</scope>
    <source>
        <strain evidence="3 4">FO-92</strain>
    </source>
</reference>
<evidence type="ECO:0000313" key="4">
    <source>
        <dbReference type="Proteomes" id="UP000233375"/>
    </source>
</evidence>
<dbReference type="InterPro" id="IPR038765">
    <property type="entry name" value="Papain-like_cys_pep_sf"/>
</dbReference>
<comment type="similarity">
    <text evidence="1 2">Belongs to the arylamine N-acetyltransferase family.</text>
</comment>
<keyword evidence="4" id="KW-1185">Reference proteome</keyword>
<dbReference type="PRINTS" id="PR01543">
    <property type="entry name" value="ANATRNSFRASE"/>
</dbReference>
<proteinExistence type="inferred from homology"/>
<sequence length="258" mass="29977">MTNLNKLFRNRLGIPYDEVITFENLNAFLEKTAKTIPFENLCIIENRTNEITRENLIKKIIEQNEGGLCYELNSLFYFFLIENGFDAHLIRGLRYNYNSQTWSTLGKTHVANMIKHKEQFYIVDIGFGGNSPLKLVPLNGETVTSNNGEFKVENIDSEHGDSIFYIKLKHKDKEWKIGYAFDSKKVIKDLAELNEVQKVNTEHPESNFNKKPVITRFTDKGNITLTDTSFTEWVDGELTKKQIDKKLFQEIANRYFGL</sequence>
<dbReference type="InterPro" id="IPR053710">
    <property type="entry name" value="Arylamine_NAT_domain_sf"/>
</dbReference>
<keyword evidence="3" id="KW-0808">Transferase</keyword>
<dbReference type="AlphaFoldDB" id="A0A2N0YZH3"/>
<accession>A0A2N0YZH3</accession>
<protein>
    <submittedName>
        <fullName evidence="3">Arylamine N-acetyltransferase</fullName>
    </submittedName>
</protein>
<dbReference type="GO" id="GO:0016407">
    <property type="term" value="F:acetyltransferase activity"/>
    <property type="evidence" value="ECO:0007669"/>
    <property type="project" value="InterPro"/>
</dbReference>
<dbReference type="Pfam" id="PF00797">
    <property type="entry name" value="Acetyltransf_2"/>
    <property type="match status" value="1"/>
</dbReference>
<evidence type="ECO:0000313" key="3">
    <source>
        <dbReference type="EMBL" id="PKG22661.1"/>
    </source>
</evidence>
<dbReference type="InterPro" id="IPR001447">
    <property type="entry name" value="Arylamine_N-AcTrfase"/>
</dbReference>
<dbReference type="RefSeq" id="WP_101178211.1">
    <property type="nucleotide sequence ID" value="NZ_PISE01000037.1"/>
</dbReference>
<comment type="caution">
    <text evidence="3">The sequence shown here is derived from an EMBL/GenBank/DDBJ whole genome shotgun (WGS) entry which is preliminary data.</text>
</comment>
<name>A0A2N0YZH3_9BACI</name>
<dbReference type="OrthoDB" id="7181050at2"/>
<dbReference type="Gene3D" id="3.30.2140.20">
    <property type="match status" value="1"/>
</dbReference>
<evidence type="ECO:0000256" key="1">
    <source>
        <dbReference type="ARBA" id="ARBA00006547"/>
    </source>
</evidence>
<dbReference type="PANTHER" id="PTHR11786">
    <property type="entry name" value="N-HYDROXYARYLAMINE O-ACETYLTRANSFERASE"/>
    <property type="match status" value="1"/>
</dbReference>
<organism evidence="3 4">
    <name type="scientific">Niallia nealsonii</name>
    <dbReference type="NCBI Taxonomy" id="115979"/>
    <lineage>
        <taxon>Bacteria</taxon>
        <taxon>Bacillati</taxon>
        <taxon>Bacillota</taxon>
        <taxon>Bacilli</taxon>
        <taxon>Bacillales</taxon>
        <taxon>Bacillaceae</taxon>
        <taxon>Niallia</taxon>
    </lineage>
</organism>
<gene>
    <name evidence="3" type="ORF">CWS01_16160</name>
</gene>
<evidence type="ECO:0000256" key="2">
    <source>
        <dbReference type="RuleBase" id="RU003452"/>
    </source>
</evidence>
<dbReference type="EMBL" id="PISE01000037">
    <property type="protein sequence ID" value="PKG22661.1"/>
    <property type="molecule type" value="Genomic_DNA"/>
</dbReference>